<accession>A0AAW2U361</accession>
<dbReference type="PANTHER" id="PTHR33116">
    <property type="entry name" value="REVERSE TRANSCRIPTASE ZINC-BINDING DOMAIN-CONTAINING PROTEIN-RELATED-RELATED"/>
    <property type="match status" value="1"/>
</dbReference>
<organism evidence="1">
    <name type="scientific">Sesamum latifolium</name>
    <dbReference type="NCBI Taxonomy" id="2727402"/>
    <lineage>
        <taxon>Eukaryota</taxon>
        <taxon>Viridiplantae</taxon>
        <taxon>Streptophyta</taxon>
        <taxon>Embryophyta</taxon>
        <taxon>Tracheophyta</taxon>
        <taxon>Spermatophyta</taxon>
        <taxon>Magnoliopsida</taxon>
        <taxon>eudicotyledons</taxon>
        <taxon>Gunneridae</taxon>
        <taxon>Pentapetalae</taxon>
        <taxon>asterids</taxon>
        <taxon>lamiids</taxon>
        <taxon>Lamiales</taxon>
        <taxon>Pedaliaceae</taxon>
        <taxon>Sesamum</taxon>
    </lineage>
</organism>
<sequence>MFASMSDLHVNPFKSHLIILKSSHDVRDGLLTVLGFQEGHILVRYLGLSLLASRLTISNCKPLLLKIDSRIKGWEGIQLSFVGRIQLIKSVLMALNVYWTMAFLLPKGVIREMEKQLRLFLWKGSNGGEYSKVA</sequence>
<reference evidence="1" key="1">
    <citation type="submission" date="2020-06" db="EMBL/GenBank/DDBJ databases">
        <authorList>
            <person name="Li T."/>
            <person name="Hu X."/>
            <person name="Zhang T."/>
            <person name="Song X."/>
            <person name="Zhang H."/>
            <person name="Dai N."/>
            <person name="Sheng W."/>
            <person name="Hou X."/>
            <person name="Wei L."/>
        </authorList>
    </citation>
    <scope>NUCLEOTIDE SEQUENCE</scope>
    <source>
        <strain evidence="1">KEN1</strain>
        <tissue evidence="1">Leaf</tissue>
    </source>
</reference>
<evidence type="ECO:0000313" key="1">
    <source>
        <dbReference type="EMBL" id="KAL0411771.1"/>
    </source>
</evidence>
<dbReference type="PANTHER" id="PTHR33116:SF76">
    <property type="entry name" value="DUF4283 DOMAIN-CONTAINING PROTEIN"/>
    <property type="match status" value="1"/>
</dbReference>
<dbReference type="AlphaFoldDB" id="A0AAW2U361"/>
<dbReference type="EMBL" id="JACGWN010000013">
    <property type="protein sequence ID" value="KAL0411771.1"/>
    <property type="molecule type" value="Genomic_DNA"/>
</dbReference>
<proteinExistence type="predicted"/>
<gene>
    <name evidence="1" type="ORF">Slati_3766800</name>
</gene>
<reference evidence="1" key="2">
    <citation type="journal article" date="2024" name="Plant">
        <title>Genomic evolution and insights into agronomic trait innovations of Sesamum species.</title>
        <authorList>
            <person name="Miao H."/>
            <person name="Wang L."/>
            <person name="Qu L."/>
            <person name="Liu H."/>
            <person name="Sun Y."/>
            <person name="Le M."/>
            <person name="Wang Q."/>
            <person name="Wei S."/>
            <person name="Zheng Y."/>
            <person name="Lin W."/>
            <person name="Duan Y."/>
            <person name="Cao H."/>
            <person name="Xiong S."/>
            <person name="Wang X."/>
            <person name="Wei L."/>
            <person name="Li C."/>
            <person name="Ma Q."/>
            <person name="Ju M."/>
            <person name="Zhao R."/>
            <person name="Li G."/>
            <person name="Mu C."/>
            <person name="Tian Q."/>
            <person name="Mei H."/>
            <person name="Zhang T."/>
            <person name="Gao T."/>
            <person name="Zhang H."/>
        </authorList>
    </citation>
    <scope>NUCLEOTIDE SEQUENCE</scope>
    <source>
        <strain evidence="1">KEN1</strain>
    </source>
</reference>
<protein>
    <submittedName>
        <fullName evidence="1">Uncharacterized protein</fullName>
    </submittedName>
</protein>
<comment type="caution">
    <text evidence="1">The sequence shown here is derived from an EMBL/GenBank/DDBJ whole genome shotgun (WGS) entry which is preliminary data.</text>
</comment>
<name>A0AAW2U361_9LAMI</name>